<keyword evidence="3" id="KW-1185">Reference proteome</keyword>
<dbReference type="RefSeq" id="WP_338687705.1">
    <property type="nucleotide sequence ID" value="NZ_AP024702.1"/>
</dbReference>
<gene>
    <name evidence="2" type="ORF">HAHE_01700</name>
</gene>
<accession>A0ABM7RCC1</accession>
<protein>
    <submittedName>
        <fullName evidence="2">Uncharacterized protein</fullName>
    </submittedName>
</protein>
<dbReference type="Proteomes" id="UP001374893">
    <property type="component" value="Chromosome"/>
</dbReference>
<evidence type="ECO:0000256" key="1">
    <source>
        <dbReference type="SAM" id="SignalP"/>
    </source>
</evidence>
<feature type="signal peptide" evidence="1">
    <location>
        <begin position="1"/>
        <end position="20"/>
    </location>
</feature>
<sequence length="238" mass="26035">MKIPLLSLVLSLGTAVGLVAQEAETGSEERAPRGRVASFVFTSLPEGFENPVTVLAGKEVSEVLLSKFSPSDSVKVPADGILRIVRQVENAAAAETPQYQTLAQASVPESVSKAVVILMPMAENPQGLLFKTQVLDLDAYKGGESMFLNMTNFRIGIELGKSKFVVEPGKLRSHNPLGSERSASLPIRLSYFHPTREEWSMITASTVALYSTRRELCIFNWDANFNRVDYESLTLPSL</sequence>
<organism evidence="2 3">
    <name type="scientific">Haloferula helveola</name>
    <dbReference type="NCBI Taxonomy" id="490095"/>
    <lineage>
        <taxon>Bacteria</taxon>
        <taxon>Pseudomonadati</taxon>
        <taxon>Verrucomicrobiota</taxon>
        <taxon>Verrucomicrobiia</taxon>
        <taxon>Verrucomicrobiales</taxon>
        <taxon>Verrucomicrobiaceae</taxon>
        <taxon>Haloferula</taxon>
    </lineage>
</organism>
<keyword evidence="1" id="KW-0732">Signal</keyword>
<dbReference type="EMBL" id="AP024702">
    <property type="protein sequence ID" value="BCX46262.1"/>
    <property type="molecule type" value="Genomic_DNA"/>
</dbReference>
<name>A0ABM7RCC1_9BACT</name>
<feature type="chain" id="PRO_5046143159" evidence="1">
    <location>
        <begin position="21"/>
        <end position="238"/>
    </location>
</feature>
<proteinExistence type="predicted"/>
<evidence type="ECO:0000313" key="3">
    <source>
        <dbReference type="Proteomes" id="UP001374893"/>
    </source>
</evidence>
<reference evidence="2 3" key="1">
    <citation type="submission" date="2021-06" db="EMBL/GenBank/DDBJ databases">
        <title>Complete genome of Haloferula helveola possessing various polysaccharide degrading enzymes.</title>
        <authorList>
            <person name="Takami H."/>
            <person name="Huang C."/>
            <person name="Hamasaki K."/>
        </authorList>
    </citation>
    <scope>NUCLEOTIDE SEQUENCE [LARGE SCALE GENOMIC DNA]</scope>
    <source>
        <strain evidence="2 3">CN-1</strain>
    </source>
</reference>
<evidence type="ECO:0000313" key="2">
    <source>
        <dbReference type="EMBL" id="BCX46262.1"/>
    </source>
</evidence>